<dbReference type="EMBL" id="UYJE01008129">
    <property type="protein sequence ID" value="VDI61338.1"/>
    <property type="molecule type" value="Genomic_DNA"/>
</dbReference>
<gene>
    <name evidence="1" type="ORF">MGAL_10B036571</name>
</gene>
<evidence type="ECO:0000313" key="1">
    <source>
        <dbReference type="EMBL" id="VDI61338.1"/>
    </source>
</evidence>
<evidence type="ECO:0008006" key="3">
    <source>
        <dbReference type="Google" id="ProtNLM"/>
    </source>
</evidence>
<protein>
    <recommendedName>
        <fullName evidence="3">EB domain-containing protein</fullName>
    </recommendedName>
</protein>
<dbReference type="OrthoDB" id="9985878at2759"/>
<reference evidence="1" key="1">
    <citation type="submission" date="2018-11" db="EMBL/GenBank/DDBJ databases">
        <authorList>
            <person name="Alioto T."/>
            <person name="Alioto T."/>
        </authorList>
    </citation>
    <scope>NUCLEOTIDE SEQUENCE</scope>
</reference>
<evidence type="ECO:0000313" key="2">
    <source>
        <dbReference type="Proteomes" id="UP000596742"/>
    </source>
</evidence>
<feature type="non-terminal residue" evidence="1">
    <location>
        <position position="96"/>
    </location>
</feature>
<accession>A0A8B6GAX0</accession>
<sequence length="96" mass="10208">MPCCAAVENTSCTSDADCTTINSECNTSINRCRCLADYYVDGSNCQSKGNNGGDCTSGVANSCLYPGQLVCKDDNKCSCSDTDNTYWHATSMTCKP</sequence>
<dbReference type="Proteomes" id="UP000596742">
    <property type="component" value="Unassembled WGS sequence"/>
</dbReference>
<keyword evidence="2" id="KW-1185">Reference proteome</keyword>
<name>A0A8B6GAX0_MYTGA</name>
<dbReference type="AlphaFoldDB" id="A0A8B6GAX0"/>
<comment type="caution">
    <text evidence="1">The sequence shown here is derived from an EMBL/GenBank/DDBJ whole genome shotgun (WGS) entry which is preliminary data.</text>
</comment>
<organism evidence="1 2">
    <name type="scientific">Mytilus galloprovincialis</name>
    <name type="common">Mediterranean mussel</name>
    <dbReference type="NCBI Taxonomy" id="29158"/>
    <lineage>
        <taxon>Eukaryota</taxon>
        <taxon>Metazoa</taxon>
        <taxon>Spiralia</taxon>
        <taxon>Lophotrochozoa</taxon>
        <taxon>Mollusca</taxon>
        <taxon>Bivalvia</taxon>
        <taxon>Autobranchia</taxon>
        <taxon>Pteriomorphia</taxon>
        <taxon>Mytilida</taxon>
        <taxon>Mytiloidea</taxon>
        <taxon>Mytilidae</taxon>
        <taxon>Mytilinae</taxon>
        <taxon>Mytilus</taxon>
    </lineage>
</organism>
<proteinExistence type="predicted"/>